<gene>
    <name evidence="1" type="ORF">M91_14228</name>
</gene>
<dbReference type="Proteomes" id="UP000011080">
    <property type="component" value="Unassembled WGS sequence"/>
</dbReference>
<protein>
    <submittedName>
        <fullName evidence="1">Uncharacterized protein</fullName>
    </submittedName>
</protein>
<name>L8IU26_9CETA</name>
<accession>L8IU26</accession>
<organism evidence="1 2">
    <name type="scientific">Bos mutus</name>
    <name type="common">wild yak</name>
    <dbReference type="NCBI Taxonomy" id="72004"/>
    <lineage>
        <taxon>Eukaryota</taxon>
        <taxon>Metazoa</taxon>
        <taxon>Chordata</taxon>
        <taxon>Craniata</taxon>
        <taxon>Vertebrata</taxon>
        <taxon>Euteleostomi</taxon>
        <taxon>Mammalia</taxon>
        <taxon>Eutheria</taxon>
        <taxon>Laurasiatheria</taxon>
        <taxon>Artiodactyla</taxon>
        <taxon>Ruminantia</taxon>
        <taxon>Pecora</taxon>
        <taxon>Bovidae</taxon>
        <taxon>Bovinae</taxon>
        <taxon>Bos</taxon>
    </lineage>
</organism>
<proteinExistence type="predicted"/>
<dbReference type="AlphaFoldDB" id="L8IU26"/>
<dbReference type="EMBL" id="JH880628">
    <property type="protein sequence ID" value="ELR60085.1"/>
    <property type="molecule type" value="Genomic_DNA"/>
</dbReference>
<feature type="non-terminal residue" evidence="1">
    <location>
        <position position="49"/>
    </location>
</feature>
<feature type="non-terminal residue" evidence="1">
    <location>
        <position position="1"/>
    </location>
</feature>
<evidence type="ECO:0000313" key="2">
    <source>
        <dbReference type="Proteomes" id="UP000011080"/>
    </source>
</evidence>
<sequence length="49" mass="5453">QAPLSLRFFRQEYWSGWPCPPPGDLPNPGIKPNSLASFALVGWFFTTSA</sequence>
<reference evidence="1 2" key="1">
    <citation type="journal article" date="2012" name="Nat. Genet.">
        <title>The yak genome and adaptation to life at high altitude.</title>
        <authorList>
            <person name="Qiu Q."/>
            <person name="Zhang G."/>
            <person name="Ma T."/>
            <person name="Qian W."/>
            <person name="Wang J."/>
            <person name="Ye Z."/>
            <person name="Cao C."/>
            <person name="Hu Q."/>
            <person name="Kim J."/>
            <person name="Larkin D.M."/>
            <person name="Auvil L."/>
            <person name="Capitanu B."/>
            <person name="Ma J."/>
            <person name="Lewin H.A."/>
            <person name="Qian X."/>
            <person name="Lang Y."/>
            <person name="Zhou R."/>
            <person name="Wang L."/>
            <person name="Wang K."/>
            <person name="Xia J."/>
            <person name="Liao S."/>
            <person name="Pan S."/>
            <person name="Lu X."/>
            <person name="Hou H."/>
            <person name="Wang Y."/>
            <person name="Zang X."/>
            <person name="Yin Y."/>
            <person name="Ma H."/>
            <person name="Zhang J."/>
            <person name="Wang Z."/>
            <person name="Zhang Y."/>
            <person name="Zhang D."/>
            <person name="Yonezawa T."/>
            <person name="Hasegawa M."/>
            <person name="Zhong Y."/>
            <person name="Liu W."/>
            <person name="Zhang Y."/>
            <person name="Huang Z."/>
            <person name="Zhang S."/>
            <person name="Long R."/>
            <person name="Yang H."/>
            <person name="Wang J."/>
            <person name="Lenstra J.A."/>
            <person name="Cooper D.N."/>
            <person name="Wu Y."/>
            <person name="Wang J."/>
            <person name="Shi P."/>
            <person name="Wang J."/>
            <person name="Liu J."/>
        </authorList>
    </citation>
    <scope>NUCLEOTIDE SEQUENCE [LARGE SCALE GENOMIC DNA]</scope>
    <source>
        <strain evidence="2">yakQH1</strain>
    </source>
</reference>
<evidence type="ECO:0000313" key="1">
    <source>
        <dbReference type="EMBL" id="ELR60085.1"/>
    </source>
</evidence>